<gene>
    <name evidence="2" type="ordered locus">Nmag_3171</name>
    <name evidence="3" type="ORF">C500_04543</name>
</gene>
<dbReference type="OrthoDB" id="205583at2157"/>
<dbReference type="Proteomes" id="UP000001879">
    <property type="component" value="Chromosome"/>
</dbReference>
<dbReference type="STRING" id="547559.Nmag_3171"/>
<dbReference type="eggNOG" id="arCOG10726">
    <property type="taxonomic scope" value="Archaea"/>
</dbReference>
<dbReference type="KEGG" id="nmg:Nmag_3171"/>
<reference evidence="2" key="4">
    <citation type="submission" date="2016-09" db="EMBL/GenBank/DDBJ databases">
        <authorList>
            <person name="Pfeiffer F."/>
        </authorList>
    </citation>
    <scope>NUCLEOTIDE SEQUENCE</scope>
    <source>
        <strain evidence="2">ATCC 43099</strain>
    </source>
</reference>
<evidence type="ECO:0000313" key="4">
    <source>
        <dbReference type="Proteomes" id="UP000001879"/>
    </source>
</evidence>
<dbReference type="PATRIC" id="fig|547559.17.peg.868"/>
<feature type="compositionally biased region" description="Acidic residues" evidence="1">
    <location>
        <begin position="191"/>
        <end position="210"/>
    </location>
</feature>
<accession>D3SRU9</accession>
<feature type="compositionally biased region" description="Acidic residues" evidence="1">
    <location>
        <begin position="235"/>
        <end position="252"/>
    </location>
</feature>
<name>D3SRU9_NATMM</name>
<keyword evidence="4" id="KW-1185">Reference proteome</keyword>
<evidence type="ECO:0000313" key="5">
    <source>
        <dbReference type="Proteomes" id="UP000011543"/>
    </source>
</evidence>
<evidence type="ECO:0000256" key="1">
    <source>
        <dbReference type="SAM" id="MobiDB-lite"/>
    </source>
</evidence>
<sequence>MSDTGDLQERVTEILETADIEAGALVEADDTPSGEAISEAAADANALLESAEPREILEAVGLGTLPDGSEPESLPAAIAQGDPEHVAELERLLRLSGLADSADEETMDEAIGGLREAISEHRAADADADADMEADDGEDESESEPESEADDDSDVLESVESELGTALRDRVSSFGDDVDGLQEKLASVGGESEDDGVVDEVSDGDGDGDGDGDRDHEESATEDDDELFDERLEADIDPDLDPDLGSDTESGSDDGKSSRGVVRHSTLAPSPSKRADMKSPARFSTMPKKDE</sequence>
<dbReference type="PaxDb" id="547559-Nmag_3171"/>
<proteinExistence type="predicted"/>
<dbReference type="RefSeq" id="WP_004214525.1">
    <property type="nucleotide sequence ID" value="NC_013922.1"/>
</dbReference>
<dbReference type="Proteomes" id="UP000011543">
    <property type="component" value="Unassembled WGS sequence"/>
</dbReference>
<dbReference type="HOGENOM" id="CLU_062159_0_0_2"/>
<organism evidence="2 4">
    <name type="scientific">Natrialba magadii (strain ATCC 43099 / DSM 3394 / CCM 3739 / CIP 104546 / IAM 13178 / JCM 8861 / NBRC 102185 / NCIMB 2190 / MS3)</name>
    <name type="common">Natronobacterium magadii</name>
    <dbReference type="NCBI Taxonomy" id="547559"/>
    <lineage>
        <taxon>Archaea</taxon>
        <taxon>Methanobacteriati</taxon>
        <taxon>Methanobacteriota</taxon>
        <taxon>Stenosarchaea group</taxon>
        <taxon>Halobacteria</taxon>
        <taxon>Halobacteriales</taxon>
        <taxon>Natrialbaceae</taxon>
        <taxon>Natrialba</taxon>
    </lineage>
</organism>
<feature type="compositionally biased region" description="Acidic residues" evidence="1">
    <location>
        <begin position="126"/>
        <end position="160"/>
    </location>
</feature>
<reference evidence="4" key="1">
    <citation type="submission" date="2010-02" db="EMBL/GenBank/DDBJ databases">
        <title>Complete sequence of chromosome of Natrialba magadii ATCC 43099.</title>
        <authorList>
            <consortium name="US DOE Joint Genome Institute"/>
            <person name="Lucas S."/>
            <person name="Copeland A."/>
            <person name="Lapidus A."/>
            <person name="Cheng J.-F."/>
            <person name="Bruce D."/>
            <person name="Goodwin L."/>
            <person name="Pitluck S."/>
            <person name="Davenport K."/>
            <person name="Saunders E."/>
            <person name="Detter J.C."/>
            <person name="Han C."/>
            <person name="Tapia R."/>
            <person name="Land M."/>
            <person name="Hauser L."/>
            <person name="Kyrpides N."/>
            <person name="Mikhailova N."/>
            <person name="De Castro R.E."/>
            <person name="Maupin-Furlow J.A."/>
            <person name="Woyke T."/>
        </authorList>
    </citation>
    <scope>NUCLEOTIDE SEQUENCE [LARGE SCALE GENOMIC DNA]</scope>
    <source>
        <strain evidence="4">ATCC 43099 / DSM 3394 / CCM 3739 / CIP 104546 / IAM 13178 / JCM 8861 / NBRC 102185 / NCIMB 2190 / MS3</strain>
    </source>
</reference>
<dbReference type="AlphaFoldDB" id="D3SRU9"/>
<dbReference type="EMBL" id="AOHS01000022">
    <property type="protein sequence ID" value="ELY32133.1"/>
    <property type="molecule type" value="Genomic_DNA"/>
</dbReference>
<protein>
    <submittedName>
        <fullName evidence="2">Uncharacterized protein</fullName>
    </submittedName>
</protein>
<reference evidence="2 4" key="2">
    <citation type="journal article" date="2012" name="BMC Genomics">
        <title>A comparative genomics perspective on the genetic content of the alkaliphilic haloarchaeon Natrialba magadii ATCC 43099T.</title>
        <authorList>
            <person name="Siddaramappa S."/>
            <person name="Challacombe J.F."/>
            <person name="Decastro R.E."/>
            <person name="Pfeiffer F."/>
            <person name="Sastre D.E."/>
            <person name="Gimenez M.I."/>
            <person name="Paggi R.A."/>
            <person name="Detter J.C."/>
            <person name="Davenport K.W."/>
            <person name="Goodwin L.A."/>
            <person name="Kyrpides N."/>
            <person name="Tapia R."/>
            <person name="Pitluck S."/>
            <person name="Lucas S."/>
            <person name="Woyke T."/>
            <person name="Maupin-Furlow J.A."/>
        </authorList>
    </citation>
    <scope>NUCLEOTIDE SEQUENCE [LARGE SCALE GENOMIC DNA]</scope>
    <source>
        <strain evidence="2">ATCC 43099</strain>
        <strain evidence="4">ATCC 43099 / DSM 3394 / CCM 3739 / CIP 104546 / IAM 13178 / JCM 8861 / NBRC 102185 / NCIMB 2190 / MS3</strain>
    </source>
</reference>
<dbReference type="EMBL" id="CP001932">
    <property type="protein sequence ID" value="ADD06723.1"/>
    <property type="molecule type" value="Genomic_DNA"/>
</dbReference>
<feature type="region of interest" description="Disordered" evidence="1">
    <location>
        <begin position="100"/>
        <end position="291"/>
    </location>
</feature>
<evidence type="ECO:0000313" key="2">
    <source>
        <dbReference type="EMBL" id="ADD06723.1"/>
    </source>
</evidence>
<reference evidence="3 5" key="3">
    <citation type="journal article" date="2014" name="PLoS Genet.">
        <title>Phylogenetically driven sequencing of extremely halophilic archaea reveals strategies for static and dynamic osmo-response.</title>
        <authorList>
            <person name="Becker E.A."/>
            <person name="Seitzer P.M."/>
            <person name="Tritt A."/>
            <person name="Larsen D."/>
            <person name="Krusor M."/>
            <person name="Yao A.I."/>
            <person name="Wu D."/>
            <person name="Madern D."/>
            <person name="Eisen J.A."/>
            <person name="Darling A.E."/>
            <person name="Facciotti M.T."/>
        </authorList>
    </citation>
    <scope>NUCLEOTIDE SEQUENCE [LARGE SCALE GENOMIC DNA]</scope>
    <source>
        <strain evidence="5">ATCC 43099 / DSM 3394 / CCM 3739 / CIP 104546 / IAM 13178 / JCM 8861 / NBRC 102185 / NCIMB 2190 / MS3</strain>
        <strain evidence="3">MS-3</strain>
    </source>
</reference>
<evidence type="ECO:0000313" key="3">
    <source>
        <dbReference type="EMBL" id="ELY32133.1"/>
    </source>
</evidence>
<dbReference type="GeneID" id="8826032"/>